<evidence type="ECO:0000313" key="2">
    <source>
        <dbReference type="Proteomes" id="UP000195787"/>
    </source>
</evidence>
<dbReference type="EMBL" id="FUHU01000044">
    <property type="protein sequence ID" value="SJM66275.1"/>
    <property type="molecule type" value="Genomic_DNA"/>
</dbReference>
<dbReference type="GeneID" id="303173749"/>
<dbReference type="GO" id="GO:0016740">
    <property type="term" value="F:transferase activity"/>
    <property type="evidence" value="ECO:0007669"/>
    <property type="project" value="UniProtKB-KW"/>
</dbReference>
<dbReference type="Pfam" id="PF13692">
    <property type="entry name" value="Glyco_trans_1_4"/>
    <property type="match status" value="1"/>
</dbReference>
<name>A0A1R4GE26_9MICO</name>
<accession>A0A1R4GE26</accession>
<dbReference type="AlphaFoldDB" id="A0A1R4GE26"/>
<gene>
    <name evidence="1" type="ORF">CZ674_11065</name>
</gene>
<dbReference type="OrthoDB" id="9771846at2"/>
<keyword evidence="2" id="KW-1185">Reference proteome</keyword>
<organism evidence="1 2">
    <name type="scientific">Agrococcus casei LMG 22410</name>
    <dbReference type="NCBI Taxonomy" id="1255656"/>
    <lineage>
        <taxon>Bacteria</taxon>
        <taxon>Bacillati</taxon>
        <taxon>Actinomycetota</taxon>
        <taxon>Actinomycetes</taxon>
        <taxon>Micrococcales</taxon>
        <taxon>Microbacteriaceae</taxon>
        <taxon>Agrococcus</taxon>
    </lineage>
</organism>
<dbReference type="Proteomes" id="UP000195787">
    <property type="component" value="Unassembled WGS sequence"/>
</dbReference>
<reference evidence="1 2" key="1">
    <citation type="submission" date="2017-02" db="EMBL/GenBank/DDBJ databases">
        <authorList>
            <person name="Peterson S.W."/>
        </authorList>
    </citation>
    <scope>NUCLEOTIDE SEQUENCE [LARGE SCALE GENOMIC DNA]</scope>
    <source>
        <strain evidence="1 2">LMG 22410</strain>
    </source>
</reference>
<protein>
    <submittedName>
        <fullName evidence="1">Glycosyl transferase</fullName>
    </submittedName>
</protein>
<sequence>MTRPGTIVVFPAYDDNPFLRLLLSVAKERESRIVSTVTLDELEAALKPLGAGDVLHWNWVAQVTQKPRTPWGAKRSVDRTLRMIDAAKGRGVRLVWTLHNTLSHDARNAAQDARLHQELADRADVIHVMNRATESAVTDFTLPEGRIRYLPHPSYVGVYPPAVDRDRARERLGVAADAFAVLALGHMKRYKGVLDLVDAAAAAERSPTLLLAGQGTPADWKAIDSRIPSSLQSVRNPSYVPDGEAPWWFAAADAVVLPYRRILNSGSAMLAATFATAVVMPDEPAVVGEYGDQDWVVTFDRDDRVRSLAAVLDDTSIEWAAKGARAAEFAATLPPREIAERFDDLLCEVVRP</sequence>
<evidence type="ECO:0000313" key="1">
    <source>
        <dbReference type="EMBL" id="SJM66275.1"/>
    </source>
</evidence>
<dbReference type="SUPFAM" id="SSF53756">
    <property type="entry name" value="UDP-Glycosyltransferase/glycogen phosphorylase"/>
    <property type="match status" value="1"/>
</dbReference>
<dbReference type="Gene3D" id="3.40.50.2000">
    <property type="entry name" value="Glycogen Phosphorylase B"/>
    <property type="match status" value="2"/>
</dbReference>
<keyword evidence="1" id="KW-0808">Transferase</keyword>
<dbReference type="RefSeq" id="WP_086992612.1">
    <property type="nucleotide sequence ID" value="NZ_FUHU01000044.1"/>
</dbReference>
<proteinExistence type="predicted"/>